<gene>
    <name evidence="1" type="ORF">UPYG_G00134630</name>
</gene>
<keyword evidence="2" id="KW-1185">Reference proteome</keyword>
<accession>A0ABD0XEN7</accession>
<name>A0ABD0XEN7_UMBPY</name>
<dbReference type="PANTHER" id="PTHR14890">
    <property type="entry name" value="FANCONI ANEMIA CORE COMPLEX-ASSOCIATED PROTEIN 100"/>
    <property type="match status" value="1"/>
</dbReference>
<dbReference type="Proteomes" id="UP001557470">
    <property type="component" value="Unassembled WGS sequence"/>
</dbReference>
<sequence>MEARFAVIQNTLAEFGCLSPSTAKVVQFGDDLLVCTGSDEVFVFNTKERKLTAVLHFLSPVVHVVQSLDKQHFFAVCEGDGIYCVDLPTLPSRPATPPSDQSPGPALFQVLSNSLAARDAGVCSMVEVQGASGDTLVTVSQRDAAWWFSLYTATGYRKLAEFSLPVVSGGHRTGDGGTGLVMRPVLACVSSRDAPSSSSSLVDCHFLMETLLFKLLFGVDASFVNSSVILCGLPDGRLCSFPLHLQGQPGPRVRVLHSLEQPITFVGTSTETNSGPQCLVAVGRWGRVVLARACEGGPGDGGKVAGFTEGCVSGPVLCACADGKGLYYSTGSDLLVLDLSGGAEENLSPGENLVVGHGERQGPGQAMEKPRVSGLLQSPVSLNVCRVIALSGPSCNTSGQVQLLALTLRGRLQVLTLPGDTEGGATARPPSSQVGQRVRDLLAAIGDVCDRASSLNSIIQSRNNSLRGLNQVLSVCCLLLANQRAGEHCSVSEKPIWCHIVAKWSRLLQKDSLILTCVLDNSSPYVLEQGWMLCVQVLPLSCPLFSGGENFSRTVSFPVQKLEPSGKMNVSLPLITERDMSFPVTVKCSLTYSLQSLLGTEELSGVLANGDLASCPGLEGGWFSLALNTQTVDWLDVLQVVTPPGSDPSRPCSNPDTVSMDTVKAFLSSRRRCDGYGDGMAASEGDLLSASIKVSTELLRTALSLEAPSSAVPQGPKNPTQGICGALLSWLLSKGSAGIDWRGSGVTAGQQGRAVVHARCPEGGIVKLTATEVTVGGTTVKEGTKAVEVQVQCSEMAALCGLHHALLCRVQPLLQGAAGTEESSIGAMGLGLRLALQRAQALYELLQEARIPNAIGPGRNTGRTTKTLFSVYRQLRENPLLIL</sequence>
<dbReference type="SUPFAM" id="SSF82171">
    <property type="entry name" value="DPP6 N-terminal domain-like"/>
    <property type="match status" value="1"/>
</dbReference>
<evidence type="ECO:0000313" key="1">
    <source>
        <dbReference type="EMBL" id="KAL0983908.1"/>
    </source>
</evidence>
<evidence type="ECO:0000313" key="2">
    <source>
        <dbReference type="Proteomes" id="UP001557470"/>
    </source>
</evidence>
<reference evidence="1 2" key="1">
    <citation type="submission" date="2024-06" db="EMBL/GenBank/DDBJ databases">
        <authorList>
            <person name="Pan Q."/>
            <person name="Wen M."/>
            <person name="Jouanno E."/>
            <person name="Zahm M."/>
            <person name="Klopp C."/>
            <person name="Cabau C."/>
            <person name="Louis A."/>
            <person name="Berthelot C."/>
            <person name="Parey E."/>
            <person name="Roest Crollius H."/>
            <person name="Montfort J."/>
            <person name="Robinson-Rechavi M."/>
            <person name="Bouchez O."/>
            <person name="Lampietro C."/>
            <person name="Lopez Roques C."/>
            <person name="Donnadieu C."/>
            <person name="Postlethwait J."/>
            <person name="Bobe J."/>
            <person name="Verreycken H."/>
            <person name="Guiguen Y."/>
        </authorList>
    </citation>
    <scope>NUCLEOTIDE SEQUENCE [LARGE SCALE GENOMIC DNA]</scope>
    <source>
        <strain evidence="1">Up_M1</strain>
        <tissue evidence="1">Testis</tissue>
    </source>
</reference>
<organism evidence="1 2">
    <name type="scientific">Umbra pygmaea</name>
    <name type="common">Eastern mudminnow</name>
    <dbReference type="NCBI Taxonomy" id="75934"/>
    <lineage>
        <taxon>Eukaryota</taxon>
        <taxon>Metazoa</taxon>
        <taxon>Chordata</taxon>
        <taxon>Craniata</taxon>
        <taxon>Vertebrata</taxon>
        <taxon>Euteleostomi</taxon>
        <taxon>Actinopterygii</taxon>
        <taxon>Neopterygii</taxon>
        <taxon>Teleostei</taxon>
        <taxon>Protacanthopterygii</taxon>
        <taxon>Esociformes</taxon>
        <taxon>Umbridae</taxon>
        <taxon>Umbra</taxon>
    </lineage>
</organism>
<dbReference type="EMBL" id="JAGEUA010000004">
    <property type="protein sequence ID" value="KAL0983908.1"/>
    <property type="molecule type" value="Genomic_DNA"/>
</dbReference>
<dbReference type="AlphaFoldDB" id="A0ABD0XEN7"/>
<comment type="caution">
    <text evidence="1">The sequence shown here is derived from an EMBL/GenBank/DDBJ whole genome shotgun (WGS) entry which is preliminary data.</text>
</comment>
<protein>
    <submittedName>
        <fullName evidence="1">Uncharacterized protein</fullName>
    </submittedName>
</protein>
<dbReference type="PANTHER" id="PTHR14890:SF1">
    <property type="entry name" value="FANCONI ANEMIA CORE COMPLEX-ASSOCIATED PROTEIN 100"/>
    <property type="match status" value="1"/>
</dbReference>
<dbReference type="Pfam" id="PF15146">
    <property type="entry name" value="FANCAA"/>
    <property type="match status" value="1"/>
</dbReference>
<proteinExistence type="predicted"/>
<dbReference type="InterPro" id="IPR029251">
    <property type="entry name" value="Faap100"/>
</dbReference>